<dbReference type="Pfam" id="PF08014">
    <property type="entry name" value="MATCAP"/>
    <property type="match status" value="1"/>
</dbReference>
<comment type="cofactor">
    <cofactor evidence="1">
        <name>Zn(2+)</name>
        <dbReference type="ChEBI" id="CHEBI:29105"/>
    </cofactor>
</comment>
<proteinExistence type="predicted"/>
<dbReference type="GO" id="GO:0006508">
    <property type="term" value="P:proteolysis"/>
    <property type="evidence" value="ECO:0007669"/>
    <property type="project" value="UniProtKB-KW"/>
</dbReference>
<evidence type="ECO:0000313" key="5">
    <source>
        <dbReference type="EMBL" id="ACV05583.1"/>
    </source>
</evidence>
<dbReference type="KEGG" id="kse:Ksed_05130"/>
<dbReference type="STRING" id="478801.Ksed_05130"/>
<evidence type="ECO:0000256" key="4">
    <source>
        <dbReference type="ARBA" id="ARBA00023049"/>
    </source>
</evidence>
<evidence type="ECO:0000256" key="1">
    <source>
        <dbReference type="ARBA" id="ARBA00001947"/>
    </source>
</evidence>
<keyword evidence="3" id="KW-0378">Hydrolase</keyword>
<evidence type="ECO:0000313" key="6">
    <source>
        <dbReference type="Proteomes" id="UP000006666"/>
    </source>
</evidence>
<organism evidence="5 6">
    <name type="scientific">Kytococcus sedentarius (strain ATCC 14392 / DSM 20547 / JCM 11482 / CCUG 33030 / NBRC 15357 / NCTC 11040 / CCM 314 / 541)</name>
    <name type="common">Micrococcus sedentarius</name>
    <dbReference type="NCBI Taxonomy" id="478801"/>
    <lineage>
        <taxon>Bacteria</taxon>
        <taxon>Bacillati</taxon>
        <taxon>Actinomycetota</taxon>
        <taxon>Actinomycetes</taxon>
        <taxon>Micrococcales</taxon>
        <taxon>Kytococcaceae</taxon>
        <taxon>Kytococcus</taxon>
    </lineage>
</organism>
<dbReference type="EMBL" id="CP001686">
    <property type="protein sequence ID" value="ACV05583.1"/>
    <property type="molecule type" value="Genomic_DNA"/>
</dbReference>
<keyword evidence="4" id="KW-0482">Metalloprotease</keyword>
<evidence type="ECO:0000256" key="3">
    <source>
        <dbReference type="ARBA" id="ARBA00022801"/>
    </source>
</evidence>
<gene>
    <name evidence="5" type="ordered locus">Ksed_05130</name>
</gene>
<sequence>MSDTPSAPEGREALSPADLAVDHTLAMLSDSMRFLLDITPVNSDEEKERFISGTHEEPTFVYRDLETDPAIQSAQIAQVALGEVEDPTVGKLLQSKRRELSLQIDMLRARGTDDFRQLSAELYGAVGPSLRDTAEDLVARLEVPSRNSHMVDAKGFLVAAQEEIDAYRELDPDVSIHAEVRSDVAGVLVEGDTLLISNHANIPAPRVQALLMHEVGTHLVTQVNGVGQQMKTLGSGLAGYDETQEGLAVLAEIAVGGLTSFRLRQLALRVLTVHRMLNGATFREAYQAMLDVGVPPGSAFTTTMRAYRSGGHTKDAMYLRGLVDLLAHLREGGRLDLLFLGKFALRDLPLVQDLDDRGHLRPSRITSRWLLDPGTRERLDQAAAADDLTTLTKDPT</sequence>
<dbReference type="InterPro" id="IPR012548">
    <property type="entry name" value="MATCAP"/>
</dbReference>
<reference evidence="5 6" key="1">
    <citation type="journal article" date="2009" name="Stand. Genomic Sci.">
        <title>Complete genome sequence of Kytococcus sedentarius type strain (541).</title>
        <authorList>
            <person name="Sims D."/>
            <person name="Brettin T."/>
            <person name="Detter J.C."/>
            <person name="Han C."/>
            <person name="Lapidus A."/>
            <person name="Copeland A."/>
            <person name="Glavina Del Rio T."/>
            <person name="Nolan M."/>
            <person name="Chen F."/>
            <person name="Lucas S."/>
            <person name="Tice H."/>
            <person name="Cheng J.F."/>
            <person name="Bruce D."/>
            <person name="Goodwin L."/>
            <person name="Pitluck S."/>
            <person name="Ovchinnikova G."/>
            <person name="Pati A."/>
            <person name="Ivanova N."/>
            <person name="Mavrommatis K."/>
            <person name="Chen A."/>
            <person name="Palaniappan K."/>
            <person name="D'haeseleer P."/>
            <person name="Chain P."/>
            <person name="Bristow J."/>
            <person name="Eisen J.A."/>
            <person name="Markowitz V."/>
            <person name="Hugenholtz P."/>
            <person name="Schneider S."/>
            <person name="Goker M."/>
            <person name="Pukall R."/>
            <person name="Kyrpides N.C."/>
            <person name="Klenk H.P."/>
        </authorList>
    </citation>
    <scope>NUCLEOTIDE SEQUENCE [LARGE SCALE GENOMIC DNA]</scope>
    <source>
        <strain evidence="6">ATCC 14392 / DSM 20547 / JCM 11482 / CCUG 33030 / NBRC 15357 / NCTC 11040 / CCM 314 / 541</strain>
    </source>
</reference>
<name>C7NL41_KYTSD</name>
<dbReference type="eggNOG" id="COG3930">
    <property type="taxonomic scope" value="Bacteria"/>
</dbReference>
<dbReference type="HOGENOM" id="CLU_061183_0_0_11"/>
<dbReference type="Proteomes" id="UP000006666">
    <property type="component" value="Chromosome"/>
</dbReference>
<dbReference type="PANTHER" id="PTHR31817:SF0">
    <property type="entry name" value="CHROMOSOME UNDETERMINED SCAFFOLD_67, WHOLE GENOME SHOTGUN SEQUENCE"/>
    <property type="match status" value="1"/>
</dbReference>
<dbReference type="GO" id="GO:0008237">
    <property type="term" value="F:metallopeptidase activity"/>
    <property type="evidence" value="ECO:0007669"/>
    <property type="project" value="UniProtKB-KW"/>
</dbReference>
<keyword evidence="2" id="KW-0645">Protease</keyword>
<protein>
    <submittedName>
        <fullName evidence="5">Uncharacterized conserved protein</fullName>
    </submittedName>
</protein>
<evidence type="ECO:0000256" key="2">
    <source>
        <dbReference type="ARBA" id="ARBA00022670"/>
    </source>
</evidence>
<accession>C7NL41</accession>
<dbReference type="AlphaFoldDB" id="C7NL41"/>
<keyword evidence="6" id="KW-1185">Reference proteome</keyword>
<dbReference type="RefSeq" id="WP_012802001.1">
    <property type="nucleotide sequence ID" value="NC_013169.1"/>
</dbReference>
<dbReference type="GO" id="GO:0080164">
    <property type="term" value="P:regulation of nitric oxide metabolic process"/>
    <property type="evidence" value="ECO:0007669"/>
    <property type="project" value="TreeGrafter"/>
</dbReference>
<dbReference type="SMART" id="SM01154">
    <property type="entry name" value="DUF1704"/>
    <property type="match status" value="1"/>
</dbReference>
<dbReference type="PANTHER" id="PTHR31817">
    <property type="match status" value="1"/>
</dbReference>